<proteinExistence type="predicted"/>
<name>A0A8S3ZCB0_9EUPU</name>
<evidence type="ECO:0000313" key="2">
    <source>
        <dbReference type="EMBL" id="CAG5126983.1"/>
    </source>
</evidence>
<organism evidence="2 3">
    <name type="scientific">Candidula unifasciata</name>
    <dbReference type="NCBI Taxonomy" id="100452"/>
    <lineage>
        <taxon>Eukaryota</taxon>
        <taxon>Metazoa</taxon>
        <taxon>Spiralia</taxon>
        <taxon>Lophotrochozoa</taxon>
        <taxon>Mollusca</taxon>
        <taxon>Gastropoda</taxon>
        <taxon>Heterobranchia</taxon>
        <taxon>Euthyneura</taxon>
        <taxon>Panpulmonata</taxon>
        <taxon>Eupulmonata</taxon>
        <taxon>Stylommatophora</taxon>
        <taxon>Helicina</taxon>
        <taxon>Helicoidea</taxon>
        <taxon>Geomitridae</taxon>
        <taxon>Candidula</taxon>
    </lineage>
</organism>
<comment type="caution">
    <text evidence="2">The sequence shown here is derived from an EMBL/GenBank/DDBJ whole genome shotgun (WGS) entry which is preliminary data.</text>
</comment>
<evidence type="ECO:0000256" key="1">
    <source>
        <dbReference type="SAM" id="MobiDB-lite"/>
    </source>
</evidence>
<keyword evidence="3" id="KW-1185">Reference proteome</keyword>
<sequence length="107" mass="10912">PSSALQQLVAFRYNQTSSTALSSLLVAPNTQITMNNTAGSLHEGFPSSSTDGAVIEPIVTTLPLPSLNSTSGATANQNLEQRSPVGTPPNSSSPTAPSMNLTIAVST</sequence>
<dbReference type="EMBL" id="CAJHNH020002523">
    <property type="protein sequence ID" value="CAG5126983.1"/>
    <property type="molecule type" value="Genomic_DNA"/>
</dbReference>
<dbReference type="Proteomes" id="UP000678393">
    <property type="component" value="Unassembled WGS sequence"/>
</dbReference>
<feature type="region of interest" description="Disordered" evidence="1">
    <location>
        <begin position="65"/>
        <end position="107"/>
    </location>
</feature>
<gene>
    <name evidence="2" type="ORF">CUNI_LOCUS12541</name>
</gene>
<feature type="non-terminal residue" evidence="2">
    <location>
        <position position="107"/>
    </location>
</feature>
<feature type="compositionally biased region" description="Low complexity" evidence="1">
    <location>
        <begin position="88"/>
        <end position="98"/>
    </location>
</feature>
<accession>A0A8S3ZCB0</accession>
<protein>
    <submittedName>
        <fullName evidence="2">Uncharacterized protein</fullName>
    </submittedName>
</protein>
<reference evidence="2" key="1">
    <citation type="submission" date="2021-04" db="EMBL/GenBank/DDBJ databases">
        <authorList>
            <consortium name="Molecular Ecology Group"/>
        </authorList>
    </citation>
    <scope>NUCLEOTIDE SEQUENCE</scope>
</reference>
<evidence type="ECO:0000313" key="3">
    <source>
        <dbReference type="Proteomes" id="UP000678393"/>
    </source>
</evidence>
<dbReference type="AlphaFoldDB" id="A0A8S3ZCB0"/>
<feature type="compositionally biased region" description="Polar residues" evidence="1">
    <location>
        <begin position="66"/>
        <end position="81"/>
    </location>
</feature>